<dbReference type="GO" id="GO:0008652">
    <property type="term" value="P:amino acid biosynthetic process"/>
    <property type="evidence" value="ECO:0007669"/>
    <property type="project" value="UniProtKB-KW"/>
</dbReference>
<evidence type="ECO:0000256" key="3">
    <source>
        <dbReference type="ARBA" id="ARBA00007985"/>
    </source>
</evidence>
<comment type="function">
    <text evidence="1 8">Stereospecific condensation of phosphoenolpyruvate (PEP) and D-erythrose-4-phosphate (E4P) giving rise to 3-deoxy-D-arabino-heptulosonate-7-phosphate (DAHP).</text>
</comment>
<dbReference type="EC" id="2.5.1.54" evidence="8"/>
<reference evidence="10" key="2">
    <citation type="submission" date="2022-01" db="EMBL/GenBank/DDBJ databases">
        <title>Novel bile acid biosynthetic pathways are enriched in the microbiome of centenarians.</title>
        <authorList>
            <person name="Sato Y."/>
            <person name="Atarashi K."/>
            <person name="Plichta R.D."/>
            <person name="Arai Y."/>
            <person name="Sasajima S."/>
            <person name="Kearney M.S."/>
            <person name="Suda W."/>
            <person name="Takeshita K."/>
            <person name="Sasaki T."/>
            <person name="Okamoto S."/>
            <person name="Skelly N.A."/>
            <person name="Okamura Y."/>
            <person name="Vlamakis H."/>
            <person name="Li Y."/>
            <person name="Tanoue T."/>
            <person name="Takei H."/>
            <person name="Nittono H."/>
            <person name="Narushima S."/>
            <person name="Irie J."/>
            <person name="Itoh H."/>
            <person name="Moriya K."/>
            <person name="Sugiura Y."/>
            <person name="Suematsu M."/>
            <person name="Moritoki N."/>
            <person name="Shibata S."/>
            <person name="Littman R.D."/>
            <person name="Fischbach A.M."/>
            <person name="Uwamino Y."/>
            <person name="Inoue T."/>
            <person name="Honda A."/>
            <person name="Hattori M."/>
            <person name="Murai T."/>
            <person name="Xavier J.R."/>
            <person name="Hirose N."/>
            <person name="Honda K."/>
        </authorList>
    </citation>
    <scope>NUCLEOTIDE SEQUENCE</scope>
    <source>
        <strain evidence="10">CE91-St55</strain>
    </source>
</reference>
<dbReference type="PANTHER" id="PTHR21225:SF12">
    <property type="entry name" value="PHOSPHO-2-DEHYDRO-3-DEOXYHEPTONATE ALDOLASE, TYROSINE-INHIBITED"/>
    <property type="match status" value="1"/>
</dbReference>
<dbReference type="InterPro" id="IPR013785">
    <property type="entry name" value="Aldolase_TIM"/>
</dbReference>
<evidence type="ECO:0000256" key="5">
    <source>
        <dbReference type="ARBA" id="ARBA00022679"/>
    </source>
</evidence>
<dbReference type="InterPro" id="IPR006219">
    <property type="entry name" value="DAHP_synth_1"/>
</dbReference>
<comment type="pathway">
    <text evidence="2 8">Metabolic intermediate biosynthesis; chorismate biosynthesis; chorismate from D-erythrose 4-phosphate and phosphoenolpyruvate: step 1/7.</text>
</comment>
<organism evidence="11 12">
    <name type="scientific">Hungatella hathewayi</name>
    <dbReference type="NCBI Taxonomy" id="154046"/>
    <lineage>
        <taxon>Bacteria</taxon>
        <taxon>Bacillati</taxon>
        <taxon>Bacillota</taxon>
        <taxon>Clostridia</taxon>
        <taxon>Lachnospirales</taxon>
        <taxon>Lachnospiraceae</taxon>
        <taxon>Hungatella</taxon>
    </lineage>
</organism>
<evidence type="ECO:0000313" key="10">
    <source>
        <dbReference type="EMBL" id="GKH03290.1"/>
    </source>
</evidence>
<dbReference type="EMBL" id="WNME01000033">
    <property type="protein sequence ID" value="MUB66774.1"/>
    <property type="molecule type" value="Genomic_DNA"/>
</dbReference>
<keyword evidence="6 8" id="KW-0057">Aromatic amino acid biosynthesis</keyword>
<dbReference type="PIRSF" id="PIRSF001361">
    <property type="entry name" value="DAHP_synthase"/>
    <property type="match status" value="1"/>
</dbReference>
<evidence type="ECO:0000256" key="8">
    <source>
        <dbReference type="PIRNR" id="PIRNR001361"/>
    </source>
</evidence>
<name>A0A174XEZ9_9FIRM</name>
<dbReference type="PANTHER" id="PTHR21225">
    <property type="entry name" value="PHOSPHO-2-DEHYDRO-3-DEOXYHEPTONATE ALDOLASE DAHP SYNTHETASE"/>
    <property type="match status" value="1"/>
</dbReference>
<evidence type="ECO:0000313" key="11">
    <source>
        <dbReference type="EMBL" id="MUB66774.1"/>
    </source>
</evidence>
<dbReference type="InterPro" id="IPR006218">
    <property type="entry name" value="DAHP1/KDSA"/>
</dbReference>
<evidence type="ECO:0000256" key="6">
    <source>
        <dbReference type="ARBA" id="ARBA00023141"/>
    </source>
</evidence>
<sequence length="342" mass="38859">MILVNKLPDVEEVKNEYPLTKEQENNRGVFIKQIRDILSGIDKRKILIIGPCSADREDTVVDYMVRLSRVREDVKDTIFIIPRVYTSKPRTNGIGYKGLLHNPDTNDAHEDLISGVLASRKMHLKVIQETGMYAADEMLYPDSLMYFDDLLSYLAVGARSVEDQMHREMASGFNIPVGLKNPTSGDLSVLLNAIFAAQHSQRMLYHGWEVATKGNLYAHAILRGYIDRNGKMYSNYHYEDLNDFHDQYIKLNLKNSSVIVDCSHCNSGKKYYEQERILEEVLSVCSRKRGISSLVKGFMVESYLEEGNQMVGSGIYGKSITDGCIGWDKTQELIYKMADTLA</sequence>
<feature type="domain" description="DAHP synthetase I/KDSA" evidence="9">
    <location>
        <begin position="31"/>
        <end position="332"/>
    </location>
</feature>
<dbReference type="SUPFAM" id="SSF51569">
    <property type="entry name" value="Aldolase"/>
    <property type="match status" value="1"/>
</dbReference>
<keyword evidence="5 8" id="KW-0808">Transferase</keyword>
<dbReference type="GO" id="GO:0003849">
    <property type="term" value="F:3-deoxy-7-phosphoheptulonate synthase activity"/>
    <property type="evidence" value="ECO:0007669"/>
    <property type="project" value="UniProtKB-EC"/>
</dbReference>
<dbReference type="OrthoDB" id="9807331at2"/>
<dbReference type="GeneID" id="93150018"/>
<dbReference type="NCBIfam" id="TIGR00034">
    <property type="entry name" value="aroFGH"/>
    <property type="match status" value="1"/>
</dbReference>
<evidence type="ECO:0000259" key="9">
    <source>
        <dbReference type="Pfam" id="PF00793"/>
    </source>
</evidence>
<dbReference type="Proteomes" id="UP000434223">
    <property type="component" value="Unassembled WGS sequence"/>
</dbReference>
<dbReference type="AlphaFoldDB" id="A0A174XEZ9"/>
<reference evidence="11 12" key="1">
    <citation type="submission" date="2019-09" db="EMBL/GenBank/DDBJ databases">
        <title>Draft genome sequencing of Hungatella hathewayi 123Y-2.</title>
        <authorList>
            <person name="Lv Q."/>
            <person name="Li S."/>
        </authorList>
    </citation>
    <scope>NUCLEOTIDE SEQUENCE [LARGE SCALE GENOMIC DNA]</scope>
    <source>
        <strain evidence="11 12">123Y-2</strain>
    </source>
</reference>
<evidence type="ECO:0000256" key="4">
    <source>
        <dbReference type="ARBA" id="ARBA00022605"/>
    </source>
</evidence>
<comment type="caution">
    <text evidence="11">The sequence shown here is derived from an EMBL/GenBank/DDBJ whole genome shotgun (WGS) entry which is preliminary data.</text>
</comment>
<dbReference type="GO" id="GO:0005737">
    <property type="term" value="C:cytoplasm"/>
    <property type="evidence" value="ECO:0007669"/>
    <property type="project" value="TreeGrafter"/>
</dbReference>
<comment type="catalytic activity">
    <reaction evidence="7 8">
        <text>D-erythrose 4-phosphate + phosphoenolpyruvate + H2O = 7-phospho-2-dehydro-3-deoxy-D-arabino-heptonate + phosphate</text>
        <dbReference type="Rhea" id="RHEA:14717"/>
        <dbReference type="ChEBI" id="CHEBI:15377"/>
        <dbReference type="ChEBI" id="CHEBI:16897"/>
        <dbReference type="ChEBI" id="CHEBI:43474"/>
        <dbReference type="ChEBI" id="CHEBI:58394"/>
        <dbReference type="ChEBI" id="CHEBI:58702"/>
        <dbReference type="EC" id="2.5.1.54"/>
    </reaction>
</comment>
<dbReference type="Pfam" id="PF00793">
    <property type="entry name" value="DAHP_synth_1"/>
    <property type="match status" value="1"/>
</dbReference>
<evidence type="ECO:0000256" key="1">
    <source>
        <dbReference type="ARBA" id="ARBA00003726"/>
    </source>
</evidence>
<comment type="similarity">
    <text evidence="3 8">Belongs to the class-I DAHP synthase family.</text>
</comment>
<gene>
    <name evidence="10" type="ORF">CE91St55_52710</name>
    <name evidence="11" type="ORF">GNE07_27550</name>
</gene>
<evidence type="ECO:0000256" key="2">
    <source>
        <dbReference type="ARBA" id="ARBA00004688"/>
    </source>
</evidence>
<dbReference type="EMBL" id="BQNJ01000002">
    <property type="protein sequence ID" value="GKH03290.1"/>
    <property type="molecule type" value="Genomic_DNA"/>
</dbReference>
<dbReference type="GO" id="GO:0009423">
    <property type="term" value="P:chorismate biosynthetic process"/>
    <property type="evidence" value="ECO:0007669"/>
    <property type="project" value="UniProtKB-UniPathway"/>
</dbReference>
<evidence type="ECO:0000313" key="12">
    <source>
        <dbReference type="Proteomes" id="UP000434223"/>
    </source>
</evidence>
<dbReference type="NCBIfam" id="NF009395">
    <property type="entry name" value="PRK12755.1"/>
    <property type="match status" value="1"/>
</dbReference>
<evidence type="ECO:0000256" key="7">
    <source>
        <dbReference type="ARBA" id="ARBA00047508"/>
    </source>
</evidence>
<proteinExistence type="inferred from homology"/>
<dbReference type="Gene3D" id="3.20.20.70">
    <property type="entry name" value="Aldolase class I"/>
    <property type="match status" value="1"/>
</dbReference>
<protein>
    <recommendedName>
        <fullName evidence="8">Phospho-2-dehydro-3-deoxyheptonate aldolase</fullName>
        <ecNumber evidence="8">2.5.1.54</ecNumber>
    </recommendedName>
</protein>
<dbReference type="RefSeq" id="WP_006776221.1">
    <property type="nucleotide sequence ID" value="NZ_BQNJ01000002.1"/>
</dbReference>
<dbReference type="GO" id="GO:0009073">
    <property type="term" value="P:aromatic amino acid family biosynthetic process"/>
    <property type="evidence" value="ECO:0007669"/>
    <property type="project" value="UniProtKB-KW"/>
</dbReference>
<dbReference type="Proteomes" id="UP001055091">
    <property type="component" value="Unassembled WGS sequence"/>
</dbReference>
<accession>A0A174XEZ9</accession>
<keyword evidence="4 8" id="KW-0028">Amino-acid biosynthesis</keyword>